<proteinExistence type="predicted"/>
<dbReference type="EMBL" id="AWSD01000103">
    <property type="protein sequence ID" value="ERH20682.1"/>
    <property type="molecule type" value="Genomic_DNA"/>
</dbReference>
<dbReference type="Pfam" id="PF13692">
    <property type="entry name" value="Glyco_trans_1_4"/>
    <property type="match status" value="1"/>
</dbReference>
<dbReference type="Proteomes" id="UP000016498">
    <property type="component" value="Unassembled WGS sequence"/>
</dbReference>
<organism evidence="1 2">
    <name type="scientific">Actinomyces johnsonii F0510</name>
    <dbReference type="NCBI Taxonomy" id="1227262"/>
    <lineage>
        <taxon>Bacteria</taxon>
        <taxon>Bacillati</taxon>
        <taxon>Actinomycetota</taxon>
        <taxon>Actinomycetes</taxon>
        <taxon>Actinomycetales</taxon>
        <taxon>Actinomycetaceae</taxon>
        <taxon>Actinomyces</taxon>
    </lineage>
</organism>
<reference evidence="1 2" key="1">
    <citation type="submission" date="2013-06" db="EMBL/GenBank/DDBJ databases">
        <authorList>
            <person name="Weinstock G."/>
            <person name="Sodergren E."/>
            <person name="Lobos E.A."/>
            <person name="Fulton L."/>
            <person name="Fulton R."/>
            <person name="Courtney L."/>
            <person name="Fronick C."/>
            <person name="O'Laughlin M."/>
            <person name="Godfrey J."/>
            <person name="Wilson R.M."/>
            <person name="Miner T."/>
            <person name="Farmer C."/>
            <person name="Delehaunty K."/>
            <person name="Cordes M."/>
            <person name="Minx P."/>
            <person name="Tomlinson C."/>
            <person name="Chen J."/>
            <person name="Wollam A."/>
            <person name="Pepin K.H."/>
            <person name="Bhonagiri V."/>
            <person name="Zhang X."/>
            <person name="Warren W."/>
            <person name="Mitreva M."/>
            <person name="Mardis E.R."/>
            <person name="Wilson R.K."/>
        </authorList>
    </citation>
    <scope>NUCLEOTIDE SEQUENCE [LARGE SCALE GENOMIC DNA]</scope>
    <source>
        <strain evidence="1 2">F0510</strain>
    </source>
</reference>
<feature type="non-terminal residue" evidence="1">
    <location>
        <position position="1"/>
    </location>
</feature>
<gene>
    <name evidence="1" type="ORF">HMPREF1549_01067</name>
</gene>
<dbReference type="HOGENOM" id="CLU_1931867_0_0_11"/>
<dbReference type="SUPFAM" id="SSF53756">
    <property type="entry name" value="UDP-Glycosyltransferase/glycogen phosphorylase"/>
    <property type="match status" value="1"/>
</dbReference>
<dbReference type="PATRIC" id="fig|1227262.3.peg.872"/>
<dbReference type="Gene3D" id="3.40.50.2000">
    <property type="entry name" value="Glycogen Phosphorylase B"/>
    <property type="match status" value="1"/>
</dbReference>
<evidence type="ECO:0008006" key="3">
    <source>
        <dbReference type="Google" id="ProtNLM"/>
    </source>
</evidence>
<evidence type="ECO:0000313" key="1">
    <source>
        <dbReference type="EMBL" id="ERH20682.1"/>
    </source>
</evidence>
<accession>U1RQF3</accession>
<sequence>PALGERTRLTGNLDAAGVRAELARADVFIGPTRGDNFFVSAAEAITSGRPVVVSDAGGQTEYVTDANGTVLPLGAGSRQWADAVVETVERLAPRGAAAIAATIGDSFSSAQVGAAYRRLHEEVAGDLRAH</sequence>
<name>U1RQF3_9ACTO</name>
<protein>
    <recommendedName>
        <fullName evidence="3">Glycosyl transferase family 1 domain-containing protein</fullName>
    </recommendedName>
</protein>
<evidence type="ECO:0000313" key="2">
    <source>
        <dbReference type="Proteomes" id="UP000016498"/>
    </source>
</evidence>
<dbReference type="RefSeq" id="WP_021605762.1">
    <property type="nucleotide sequence ID" value="NZ_KE951612.1"/>
</dbReference>
<comment type="caution">
    <text evidence="1">The sequence shown here is derived from an EMBL/GenBank/DDBJ whole genome shotgun (WGS) entry which is preliminary data.</text>
</comment>
<dbReference type="AlphaFoldDB" id="U1RQF3"/>
<dbReference type="OrthoDB" id="3171021at2"/>